<dbReference type="RefSeq" id="WP_054589572.1">
    <property type="nucleotide sequence ID" value="NZ_CP012700.1"/>
</dbReference>
<gene>
    <name evidence="3" type="ORF">AN936_19900</name>
</gene>
<dbReference type="EMBL" id="CP012700">
    <property type="protein sequence ID" value="ALH82539.1"/>
    <property type="molecule type" value="Genomic_DNA"/>
</dbReference>
<dbReference type="PIRSF" id="PIRSF037112">
    <property type="entry name" value="Antirestriction_ArdC"/>
    <property type="match status" value="1"/>
</dbReference>
<protein>
    <submittedName>
        <fullName evidence="3">Antirepressor</fullName>
    </submittedName>
</protein>
<dbReference type="Pfam" id="PF18818">
    <property type="entry name" value="MPTase-PolyVal"/>
    <property type="match status" value="1"/>
</dbReference>
<dbReference type="AlphaFoldDB" id="A0A0N7GT51"/>
<organism evidence="3 4">
    <name type="scientific">Sphingopyxis macrogoltabida</name>
    <name type="common">Sphingomonas macrogoltabidus</name>
    <dbReference type="NCBI Taxonomy" id="33050"/>
    <lineage>
        <taxon>Bacteria</taxon>
        <taxon>Pseudomonadati</taxon>
        <taxon>Pseudomonadota</taxon>
        <taxon>Alphaproteobacteria</taxon>
        <taxon>Sphingomonadales</taxon>
        <taxon>Sphingomonadaceae</taxon>
        <taxon>Sphingopyxis</taxon>
    </lineage>
</organism>
<dbReference type="Pfam" id="PF08401">
    <property type="entry name" value="ArdcN"/>
    <property type="match status" value="1"/>
</dbReference>
<dbReference type="KEGG" id="smag:AN936_19900"/>
<sequence>MARQGRNLAEGGARSNLYDDITNKIIAELEQGRLPWVQPWGASPDTAPLGLPRNASTGRSYSGINILILWGAVIQHGFPGQAWLTFRQALSLGGNVRKGERGTTVVYADRFTPEDEKRRARETGEDAHAIPFLKRFTVFNAAQCDGLPDDITAVAAPPPPGLIEPRVEALIHATGIDFRIGGDRAFYMPSLDYVQVPPPQAYFEPINWHRTALHELGHASGHHSRLNRDLTGSFGSKKYAFEEMIAEQTAAFSCAALGIVPTVRHADYIGSWLEVMREDSRAIVRAASQASKAADWLLSHLPAENAGEPDASVTETDRRAAA</sequence>
<feature type="domain" description="Polyvalent protein metallopeptidase" evidence="2">
    <location>
        <begin position="166"/>
        <end position="289"/>
    </location>
</feature>
<evidence type="ECO:0000259" key="2">
    <source>
        <dbReference type="Pfam" id="PF18818"/>
    </source>
</evidence>
<accession>A0A0N7GT51</accession>
<proteinExistence type="predicted"/>
<dbReference type="Proteomes" id="UP000058074">
    <property type="component" value="Chromosome"/>
</dbReference>
<feature type="domain" description="N-terminal" evidence="1">
    <location>
        <begin position="16"/>
        <end position="139"/>
    </location>
</feature>
<reference evidence="3 4" key="1">
    <citation type="journal article" date="2015" name="Genome Announc.">
        <title>Complete Genome Sequence of Polypropylene Glycol- and Polyethylene Glycol-Degrading Sphingopyxis macrogoltabida Strain EY-1.</title>
        <authorList>
            <person name="Ohtsubo Y."/>
            <person name="Nagata Y."/>
            <person name="Numata M."/>
            <person name="Tsuchikane K."/>
            <person name="Hosoyama A."/>
            <person name="Yamazoe A."/>
            <person name="Tsuda M."/>
            <person name="Fujita N."/>
            <person name="Kawai F."/>
        </authorList>
    </citation>
    <scope>NUCLEOTIDE SEQUENCE [LARGE SCALE GENOMIC DNA]</scope>
    <source>
        <strain evidence="3 4">EY-1</strain>
    </source>
</reference>
<evidence type="ECO:0000259" key="1">
    <source>
        <dbReference type="Pfam" id="PF08401"/>
    </source>
</evidence>
<name>A0A0N7GT51_SPHMC</name>
<dbReference type="InterPro" id="IPR017113">
    <property type="entry name" value="Antirestriction_ArdC"/>
</dbReference>
<dbReference type="InterPro" id="IPR013610">
    <property type="entry name" value="ArdC_N"/>
</dbReference>
<dbReference type="InterPro" id="IPR041459">
    <property type="entry name" value="MPTase-PolyVal"/>
</dbReference>
<dbReference type="PATRIC" id="fig|33050.5.peg.4129"/>
<evidence type="ECO:0000313" key="3">
    <source>
        <dbReference type="EMBL" id="ALH82539.1"/>
    </source>
</evidence>
<evidence type="ECO:0000313" key="4">
    <source>
        <dbReference type="Proteomes" id="UP000058074"/>
    </source>
</evidence>
<dbReference type="GO" id="GO:0003697">
    <property type="term" value="F:single-stranded DNA binding"/>
    <property type="evidence" value="ECO:0007669"/>
    <property type="project" value="InterPro"/>
</dbReference>
<dbReference type="OrthoDB" id="9792687at2"/>